<organism evidence="10 11">
    <name type="scientific">Ceraceosorus bombacis</name>
    <dbReference type="NCBI Taxonomy" id="401625"/>
    <lineage>
        <taxon>Eukaryota</taxon>
        <taxon>Fungi</taxon>
        <taxon>Dikarya</taxon>
        <taxon>Basidiomycota</taxon>
        <taxon>Ustilaginomycotina</taxon>
        <taxon>Exobasidiomycetes</taxon>
        <taxon>Ceraceosorales</taxon>
        <taxon>Ceraceosoraceae</taxon>
        <taxon>Ceraceosorus</taxon>
    </lineage>
</organism>
<dbReference type="InterPro" id="IPR050121">
    <property type="entry name" value="Cytochrome_P450_monoxygenase"/>
</dbReference>
<dbReference type="AlphaFoldDB" id="A0A0P1BJH3"/>
<keyword evidence="7 9" id="KW-0503">Monooxygenase</keyword>
<evidence type="ECO:0000256" key="8">
    <source>
        <dbReference type="PIRSR" id="PIRSR602401-1"/>
    </source>
</evidence>
<proteinExistence type="inferred from homology"/>
<dbReference type="PROSITE" id="PS00086">
    <property type="entry name" value="CYTOCHROME_P450"/>
    <property type="match status" value="1"/>
</dbReference>
<keyword evidence="11" id="KW-1185">Reference proteome</keyword>
<dbReference type="EMBL" id="CCYA01000318">
    <property type="protein sequence ID" value="CEH16460.1"/>
    <property type="molecule type" value="Genomic_DNA"/>
</dbReference>
<dbReference type="PRINTS" id="PR00385">
    <property type="entry name" value="P450"/>
</dbReference>
<dbReference type="PANTHER" id="PTHR24305">
    <property type="entry name" value="CYTOCHROME P450"/>
    <property type="match status" value="1"/>
</dbReference>
<dbReference type="Pfam" id="PF00067">
    <property type="entry name" value="p450"/>
    <property type="match status" value="3"/>
</dbReference>
<evidence type="ECO:0000256" key="7">
    <source>
        <dbReference type="ARBA" id="ARBA00023033"/>
    </source>
</evidence>
<evidence type="ECO:0000256" key="3">
    <source>
        <dbReference type="ARBA" id="ARBA00022617"/>
    </source>
</evidence>
<evidence type="ECO:0000256" key="5">
    <source>
        <dbReference type="ARBA" id="ARBA00023002"/>
    </source>
</evidence>
<dbReference type="InterPro" id="IPR001128">
    <property type="entry name" value="Cyt_P450"/>
</dbReference>
<evidence type="ECO:0000313" key="10">
    <source>
        <dbReference type="EMBL" id="CEH16460.1"/>
    </source>
</evidence>
<comment type="cofactor">
    <cofactor evidence="1 8">
        <name>heme</name>
        <dbReference type="ChEBI" id="CHEBI:30413"/>
    </cofactor>
</comment>
<evidence type="ECO:0000256" key="1">
    <source>
        <dbReference type="ARBA" id="ARBA00001971"/>
    </source>
</evidence>
<evidence type="ECO:0000256" key="6">
    <source>
        <dbReference type="ARBA" id="ARBA00023004"/>
    </source>
</evidence>
<dbReference type="GO" id="GO:0004497">
    <property type="term" value="F:monooxygenase activity"/>
    <property type="evidence" value="ECO:0007669"/>
    <property type="project" value="UniProtKB-KW"/>
</dbReference>
<evidence type="ECO:0000313" key="11">
    <source>
        <dbReference type="Proteomes" id="UP000054845"/>
    </source>
</evidence>
<dbReference type="InterPro" id="IPR017972">
    <property type="entry name" value="Cyt_P450_CS"/>
</dbReference>
<reference evidence="10 11" key="1">
    <citation type="submission" date="2014-09" db="EMBL/GenBank/DDBJ databases">
        <authorList>
            <person name="Magalhaes I.L.F."/>
            <person name="Oliveira U."/>
            <person name="Santos F.R."/>
            <person name="Vidigal T.H.D.A."/>
            <person name="Brescovit A.D."/>
            <person name="Santos A.J."/>
        </authorList>
    </citation>
    <scope>NUCLEOTIDE SEQUENCE [LARGE SCALE GENOMIC DNA]</scope>
</reference>
<protein>
    <submittedName>
        <fullName evidence="10">Cytochrome P450 CYP3/CYP5/CYP6/CYP9 subfamilies</fullName>
    </submittedName>
</protein>
<evidence type="ECO:0000256" key="4">
    <source>
        <dbReference type="ARBA" id="ARBA00022723"/>
    </source>
</evidence>
<dbReference type="Proteomes" id="UP000054845">
    <property type="component" value="Unassembled WGS sequence"/>
</dbReference>
<dbReference type="Gene3D" id="1.10.630.10">
    <property type="entry name" value="Cytochrome P450"/>
    <property type="match status" value="3"/>
</dbReference>
<dbReference type="GO" id="GO:0005506">
    <property type="term" value="F:iron ion binding"/>
    <property type="evidence" value="ECO:0007669"/>
    <property type="project" value="InterPro"/>
</dbReference>
<name>A0A0P1BJH3_9BASI</name>
<dbReference type="OrthoDB" id="1470350at2759"/>
<evidence type="ECO:0000256" key="2">
    <source>
        <dbReference type="ARBA" id="ARBA00010617"/>
    </source>
</evidence>
<dbReference type="SUPFAM" id="SSF48264">
    <property type="entry name" value="Cytochrome P450"/>
    <property type="match status" value="1"/>
</dbReference>
<feature type="binding site" description="axial binding residue" evidence="8">
    <location>
        <position position="299"/>
    </location>
    <ligand>
        <name>heme</name>
        <dbReference type="ChEBI" id="CHEBI:30413"/>
    </ligand>
    <ligandPart>
        <name>Fe</name>
        <dbReference type="ChEBI" id="CHEBI:18248"/>
    </ligandPart>
</feature>
<dbReference type="PANTHER" id="PTHR24305:SF29">
    <property type="entry name" value="BENZOATE-PARA-HYDROXYLASE"/>
    <property type="match status" value="1"/>
</dbReference>
<comment type="similarity">
    <text evidence="2 9">Belongs to the cytochrome P450 family.</text>
</comment>
<dbReference type="InterPro" id="IPR002401">
    <property type="entry name" value="Cyt_P450_E_grp-I"/>
</dbReference>
<accession>A0A0P1BJH3</accession>
<evidence type="ECO:0000256" key="9">
    <source>
        <dbReference type="RuleBase" id="RU000461"/>
    </source>
</evidence>
<dbReference type="GO" id="GO:0016705">
    <property type="term" value="F:oxidoreductase activity, acting on paired donors, with incorporation or reduction of molecular oxygen"/>
    <property type="evidence" value="ECO:0007669"/>
    <property type="project" value="InterPro"/>
</dbReference>
<keyword evidence="5 9" id="KW-0560">Oxidoreductase</keyword>
<dbReference type="PRINTS" id="PR00463">
    <property type="entry name" value="EP450I"/>
</dbReference>
<dbReference type="STRING" id="401625.A0A0P1BJH3"/>
<dbReference type="GO" id="GO:0020037">
    <property type="term" value="F:heme binding"/>
    <property type="evidence" value="ECO:0007669"/>
    <property type="project" value="InterPro"/>
</dbReference>
<sequence>MAVAHTDRGVRNCRIFAFTASQLYDGTPSLMTRRAFANHQTEERFYSGFVPPAPAVRGLFNTTNRAEHTRKRKAVSHAFSPKQIVSFEHFIRKDVQLLLDRWDEFCKAAEEKQTEGPRGLQGYAWLDSLEWMNFFAFDTIGDLAFGSTFGMLESGKDVAMAEVEDANGNKETKKCSAVETINLRGESAKDEKGEQMEKRELTAEALTQLIAGSDTTSNTSCAILYHLGSTPDALKKLQVELDKDLVNAEDVPLMSDVDRLPYLQGADARQYRPDRWLDADYKKKTEKAFNPFSVGPRACVGRNVALAELSILIAALIHRYDFVLEEPEKFFQTREGFLKKPIELRIGIKRRGSARAP</sequence>
<dbReference type="InterPro" id="IPR036396">
    <property type="entry name" value="Cyt_P450_sf"/>
</dbReference>
<keyword evidence="3 8" id="KW-0349">Heme</keyword>
<keyword evidence="6 8" id="KW-0408">Iron</keyword>
<keyword evidence="4 8" id="KW-0479">Metal-binding</keyword>